<evidence type="ECO:0000313" key="7">
    <source>
        <dbReference type="Proteomes" id="UP001165962"/>
    </source>
</evidence>
<evidence type="ECO:0000259" key="5">
    <source>
        <dbReference type="PROSITE" id="PS51202"/>
    </source>
</evidence>
<evidence type="ECO:0000259" key="4">
    <source>
        <dbReference type="PROSITE" id="PS50949"/>
    </source>
</evidence>
<keyword evidence="7" id="KW-1185">Reference proteome</keyword>
<protein>
    <submittedName>
        <fullName evidence="6">GntR family transcriptional regulator</fullName>
    </submittedName>
</protein>
<dbReference type="PROSITE" id="PS51202">
    <property type="entry name" value="RCK_C"/>
    <property type="match status" value="1"/>
</dbReference>
<organism evidence="6 7">
    <name type="scientific">Paenibacillus agricola</name>
    <dbReference type="NCBI Taxonomy" id="2716264"/>
    <lineage>
        <taxon>Bacteria</taxon>
        <taxon>Bacillati</taxon>
        <taxon>Bacillota</taxon>
        <taxon>Bacilli</taxon>
        <taxon>Bacillales</taxon>
        <taxon>Paenibacillaceae</taxon>
        <taxon>Paenibacillus</taxon>
    </lineage>
</organism>
<dbReference type="Gene3D" id="1.10.10.10">
    <property type="entry name" value="Winged helix-like DNA-binding domain superfamily/Winged helix DNA-binding domain"/>
    <property type="match status" value="1"/>
</dbReference>
<evidence type="ECO:0000256" key="2">
    <source>
        <dbReference type="ARBA" id="ARBA00023125"/>
    </source>
</evidence>
<proteinExistence type="predicted"/>
<dbReference type="PANTHER" id="PTHR44846">
    <property type="entry name" value="MANNOSYL-D-GLYCERATE TRANSPORT/METABOLISM SYSTEM REPRESSOR MNGR-RELATED"/>
    <property type="match status" value="1"/>
</dbReference>
<keyword evidence="2" id="KW-0238">DNA-binding</keyword>
<evidence type="ECO:0000256" key="1">
    <source>
        <dbReference type="ARBA" id="ARBA00023015"/>
    </source>
</evidence>
<accession>A0ABX0JBU3</accession>
<name>A0ABX0JBU3_9BACL</name>
<dbReference type="RefSeq" id="WP_166153552.1">
    <property type="nucleotide sequence ID" value="NZ_JAAOIW010000011.1"/>
</dbReference>
<dbReference type="SUPFAM" id="SSF46785">
    <property type="entry name" value="Winged helix' DNA-binding domain"/>
    <property type="match status" value="1"/>
</dbReference>
<dbReference type="Proteomes" id="UP001165962">
    <property type="component" value="Unassembled WGS sequence"/>
</dbReference>
<dbReference type="InterPro" id="IPR036388">
    <property type="entry name" value="WH-like_DNA-bd_sf"/>
</dbReference>
<dbReference type="PANTHER" id="PTHR44846:SF1">
    <property type="entry name" value="MANNOSYL-D-GLYCERATE TRANSPORT_METABOLISM SYSTEM REPRESSOR MNGR-RELATED"/>
    <property type="match status" value="1"/>
</dbReference>
<feature type="domain" description="RCK C-terminal" evidence="5">
    <location>
        <begin position="118"/>
        <end position="203"/>
    </location>
</feature>
<dbReference type="InterPro" id="IPR036390">
    <property type="entry name" value="WH_DNA-bd_sf"/>
</dbReference>
<dbReference type="Pfam" id="PF02080">
    <property type="entry name" value="TrkA_C"/>
    <property type="match status" value="1"/>
</dbReference>
<dbReference type="InterPro" id="IPR036721">
    <property type="entry name" value="RCK_C_sf"/>
</dbReference>
<dbReference type="Pfam" id="PF00392">
    <property type="entry name" value="GntR"/>
    <property type="match status" value="1"/>
</dbReference>
<dbReference type="InterPro" id="IPR000524">
    <property type="entry name" value="Tscrpt_reg_HTH_GntR"/>
</dbReference>
<reference evidence="6" key="1">
    <citation type="submission" date="2020-03" db="EMBL/GenBank/DDBJ databases">
        <title>Draft sequencing of Paenibacilllus sp. S3N08.</title>
        <authorList>
            <person name="Kim D.-U."/>
        </authorList>
    </citation>
    <scope>NUCLEOTIDE SEQUENCE</scope>
    <source>
        <strain evidence="6">S3N08</strain>
    </source>
</reference>
<dbReference type="InterPro" id="IPR050679">
    <property type="entry name" value="Bact_HTH_transcr_reg"/>
</dbReference>
<evidence type="ECO:0000256" key="3">
    <source>
        <dbReference type="ARBA" id="ARBA00023163"/>
    </source>
</evidence>
<feature type="domain" description="HTH gntR-type" evidence="4">
    <location>
        <begin position="4"/>
        <end position="72"/>
    </location>
</feature>
<dbReference type="EMBL" id="JAAOIW010000011">
    <property type="protein sequence ID" value="NHN33246.1"/>
    <property type="molecule type" value="Genomic_DNA"/>
</dbReference>
<gene>
    <name evidence="6" type="ORF">G9U52_25870</name>
</gene>
<evidence type="ECO:0000313" key="6">
    <source>
        <dbReference type="EMBL" id="NHN33246.1"/>
    </source>
</evidence>
<keyword evidence="3" id="KW-0804">Transcription</keyword>
<dbReference type="InterPro" id="IPR006037">
    <property type="entry name" value="RCK_C"/>
</dbReference>
<dbReference type="SMART" id="SM00345">
    <property type="entry name" value="HTH_GNTR"/>
    <property type="match status" value="1"/>
</dbReference>
<keyword evidence="1" id="KW-0805">Transcription regulation</keyword>
<sequence length="205" mass="23265">MSEIAIYQSIALDIAQKIANGEFPVNTKISGRTLLASHYHVSSETIRKAISLLKDEHIVQVSQGKEITVLSKQKAAEYYNKYKYLKSVFSLKQELVMLLKEKKENDRKFEVILNDIINFSDRLRNLTPYNPIEIEIMESSHTVGKTIDNLQFWQMTGATIVALRRGNQITISPGPSVILRVNDIIVFVGDSQAHERTLAFVNKTV</sequence>
<dbReference type="PROSITE" id="PS50949">
    <property type="entry name" value="HTH_GNTR"/>
    <property type="match status" value="1"/>
</dbReference>
<dbReference type="Gene3D" id="3.30.70.1450">
    <property type="entry name" value="Regulator of K+ conductance, C-terminal domain"/>
    <property type="match status" value="1"/>
</dbReference>
<comment type="caution">
    <text evidence="6">The sequence shown here is derived from an EMBL/GenBank/DDBJ whole genome shotgun (WGS) entry which is preliminary data.</text>
</comment>
<dbReference type="SUPFAM" id="SSF116726">
    <property type="entry name" value="TrkA C-terminal domain-like"/>
    <property type="match status" value="1"/>
</dbReference>